<dbReference type="Proteomes" id="UP000805841">
    <property type="component" value="Unassembled WGS sequence"/>
</dbReference>
<feature type="binding site" evidence="9">
    <location>
        <position position="198"/>
    </location>
    <ligand>
        <name>[4Fe-4S] cluster</name>
        <dbReference type="ChEBI" id="CHEBI:49883"/>
        <label>1</label>
    </ligand>
</feature>
<evidence type="ECO:0000256" key="1">
    <source>
        <dbReference type="ARBA" id="ARBA00022485"/>
    </source>
</evidence>
<reference evidence="11 12" key="1">
    <citation type="journal article" date="2020" name="Insects">
        <title>Bacteria Belonging to Pseudomonas typographi sp. nov. from the Bark Beetle Ips typographus Have Genomic Potential to Aid in the Host Ecology.</title>
        <authorList>
            <person name="Peral-Aranega E."/>
            <person name="Saati-Santamaria Z."/>
            <person name="Kolarik M."/>
            <person name="Rivas R."/>
            <person name="Garcia-Fraile P."/>
        </authorList>
    </citation>
    <scope>NUCLEOTIDE SEQUENCE [LARGE SCALE GENOMIC DNA]</scope>
    <source>
        <strain evidence="11 12">CA3A</strain>
    </source>
</reference>
<feature type="binding site" evidence="9">
    <location>
        <position position="175"/>
    </location>
    <ligand>
        <name>cob(II)alamin</name>
        <dbReference type="ChEBI" id="CHEBI:16304"/>
    </ligand>
</feature>
<comment type="cofactor">
    <cofactor evidence="9">
        <name>cob(II)alamin</name>
        <dbReference type="ChEBI" id="CHEBI:16304"/>
    </cofactor>
</comment>
<accession>A0ABR7Z5K4</accession>
<evidence type="ECO:0000256" key="7">
    <source>
        <dbReference type="ARBA" id="ARBA00023004"/>
    </source>
</evidence>
<comment type="subunit">
    <text evidence="9">Monomer.</text>
</comment>
<keyword evidence="9" id="KW-0170">Cobalt</keyword>
<dbReference type="InterPro" id="IPR004453">
    <property type="entry name" value="QueG"/>
</dbReference>
<keyword evidence="2 9" id="KW-0963">Cytoplasm</keyword>
<comment type="cofactor">
    <cofactor evidence="9">
        <name>[4Fe-4S] cluster</name>
        <dbReference type="ChEBI" id="CHEBI:49883"/>
    </cofactor>
    <text evidence="9">Binds 2 [4Fe-4S] clusters per monomer.</text>
</comment>
<feature type="binding site" evidence="9">
    <location>
        <position position="161"/>
    </location>
    <ligand>
        <name>cob(II)alamin</name>
        <dbReference type="ChEBI" id="CHEBI:16304"/>
    </ligand>
</feature>
<dbReference type="EMBL" id="JAAOCA010000025">
    <property type="protein sequence ID" value="MBD1600791.1"/>
    <property type="molecule type" value="Genomic_DNA"/>
</dbReference>
<feature type="binding site" evidence="9">
    <location>
        <position position="195"/>
    </location>
    <ligand>
        <name>[4Fe-4S] cluster</name>
        <dbReference type="ChEBI" id="CHEBI:49883"/>
        <label>1</label>
    </ligand>
</feature>
<comment type="similarity">
    <text evidence="9">Belongs to the QueG family.</text>
</comment>
<comment type="catalytic activity">
    <reaction evidence="9">
        <text>epoxyqueuosine(34) in tRNA + AH2 = queuosine(34) in tRNA + A + H2O</text>
        <dbReference type="Rhea" id="RHEA:32159"/>
        <dbReference type="Rhea" id="RHEA-COMP:18571"/>
        <dbReference type="Rhea" id="RHEA-COMP:18582"/>
        <dbReference type="ChEBI" id="CHEBI:13193"/>
        <dbReference type="ChEBI" id="CHEBI:15377"/>
        <dbReference type="ChEBI" id="CHEBI:17499"/>
        <dbReference type="ChEBI" id="CHEBI:194431"/>
        <dbReference type="ChEBI" id="CHEBI:194443"/>
        <dbReference type="EC" id="1.17.99.6"/>
    </reaction>
</comment>
<feature type="binding site" evidence="9">
    <location>
        <begin position="248"/>
        <end position="249"/>
    </location>
    <ligand>
        <name>cob(II)alamin</name>
        <dbReference type="ChEBI" id="CHEBI:16304"/>
    </ligand>
</feature>
<comment type="caution">
    <text evidence="11">The sequence shown here is derived from an EMBL/GenBank/DDBJ whole genome shotgun (WGS) entry which is preliminary data.</text>
</comment>
<feature type="domain" description="4Fe-4S ferredoxin-type" evidence="10">
    <location>
        <begin position="186"/>
        <end position="215"/>
    </location>
</feature>
<name>A0ABR7Z5K4_9PSED</name>
<evidence type="ECO:0000256" key="8">
    <source>
        <dbReference type="ARBA" id="ARBA00023014"/>
    </source>
</evidence>
<feature type="binding site" evidence="9">
    <location>
        <position position="63"/>
    </location>
    <ligand>
        <name>cob(II)alamin</name>
        <dbReference type="ChEBI" id="CHEBI:16304"/>
    </ligand>
</feature>
<evidence type="ECO:0000313" key="12">
    <source>
        <dbReference type="Proteomes" id="UP000805841"/>
    </source>
</evidence>
<dbReference type="SUPFAM" id="SSF46548">
    <property type="entry name" value="alpha-helical ferredoxin"/>
    <property type="match status" value="1"/>
</dbReference>
<dbReference type="HAMAP" id="MF_00916">
    <property type="entry name" value="QueG"/>
    <property type="match status" value="1"/>
</dbReference>
<feature type="binding site" evidence="9">
    <location>
        <position position="140"/>
    </location>
    <ligand>
        <name>cob(II)alamin</name>
        <dbReference type="ChEBI" id="CHEBI:16304"/>
    </ligand>
</feature>
<feature type="binding site" evidence="9">
    <location>
        <position position="248"/>
    </location>
    <ligand>
        <name>[4Fe-4S] cluster</name>
        <dbReference type="ChEBI" id="CHEBI:49883"/>
        <label>2</label>
    </ligand>
</feature>
<evidence type="ECO:0000256" key="3">
    <source>
        <dbReference type="ARBA" id="ARBA00022694"/>
    </source>
</evidence>
<dbReference type="EC" id="1.17.99.6" evidence="9"/>
<proteinExistence type="inferred from homology"/>
<dbReference type="Pfam" id="PF13484">
    <property type="entry name" value="Fer4_16"/>
    <property type="match status" value="1"/>
</dbReference>
<feature type="active site" description="Proton donor" evidence="9">
    <location>
        <position position="140"/>
    </location>
</feature>
<evidence type="ECO:0000256" key="2">
    <source>
        <dbReference type="ARBA" id="ARBA00022490"/>
    </source>
</evidence>
<feature type="binding site" evidence="9">
    <location>
        <position position="223"/>
    </location>
    <ligand>
        <name>cob(II)alamin</name>
        <dbReference type="ChEBI" id="CHEBI:16304"/>
    </ligand>
</feature>
<feature type="binding site" evidence="9">
    <location>
        <position position="255"/>
    </location>
    <ligand>
        <name>[4Fe-4S] cluster</name>
        <dbReference type="ChEBI" id="CHEBI:49883"/>
        <label>1</label>
    </ligand>
</feature>
<feature type="binding site" evidence="9">
    <location>
        <position position="251"/>
    </location>
    <ligand>
        <name>[4Fe-4S] cluster</name>
        <dbReference type="ChEBI" id="CHEBI:49883"/>
        <label>2</label>
    </ligand>
</feature>
<comment type="subcellular location">
    <subcellularLocation>
        <location evidence="9">Cytoplasm</location>
    </subcellularLocation>
</comment>
<keyword evidence="9" id="KW-0846">Cobalamin</keyword>
<keyword evidence="3 9" id="KW-0819">tRNA processing</keyword>
<evidence type="ECO:0000256" key="4">
    <source>
        <dbReference type="ARBA" id="ARBA00022723"/>
    </source>
</evidence>
<dbReference type="RefSeq" id="WP_190423402.1">
    <property type="nucleotide sequence ID" value="NZ_JAAOCA010000025.1"/>
</dbReference>
<keyword evidence="1 9" id="KW-0004">4Fe-4S</keyword>
<evidence type="ECO:0000256" key="5">
    <source>
        <dbReference type="ARBA" id="ARBA00022785"/>
    </source>
</evidence>
<evidence type="ECO:0000256" key="9">
    <source>
        <dbReference type="HAMAP-Rule" id="MF_00916"/>
    </source>
</evidence>
<dbReference type="InterPro" id="IPR017900">
    <property type="entry name" value="4Fe4S_Fe_S_CS"/>
</dbReference>
<evidence type="ECO:0000256" key="6">
    <source>
        <dbReference type="ARBA" id="ARBA00023002"/>
    </source>
</evidence>
<dbReference type="Pfam" id="PF08331">
    <property type="entry name" value="QueG_DUF1730"/>
    <property type="match status" value="1"/>
</dbReference>
<evidence type="ECO:0000313" key="11">
    <source>
        <dbReference type="EMBL" id="MBD1600791.1"/>
    </source>
</evidence>
<dbReference type="Gene3D" id="3.30.70.20">
    <property type="match status" value="1"/>
</dbReference>
<comment type="pathway">
    <text evidence="9">tRNA modification; tRNA-queuosine biosynthesis.</text>
</comment>
<keyword evidence="6 9" id="KW-0560">Oxidoreductase</keyword>
<organism evidence="11 12">
    <name type="scientific">Pseudomonas typographi</name>
    <dbReference type="NCBI Taxonomy" id="2715964"/>
    <lineage>
        <taxon>Bacteria</taxon>
        <taxon>Pseudomonadati</taxon>
        <taxon>Pseudomonadota</taxon>
        <taxon>Gammaproteobacteria</taxon>
        <taxon>Pseudomonadales</taxon>
        <taxon>Pseudomonadaceae</taxon>
        <taxon>Pseudomonas</taxon>
    </lineage>
</organism>
<dbReference type="PANTHER" id="PTHR30002">
    <property type="entry name" value="EPOXYQUEUOSINE REDUCTASE"/>
    <property type="match status" value="1"/>
</dbReference>
<dbReference type="InterPro" id="IPR013542">
    <property type="entry name" value="QueG_DUF1730"/>
</dbReference>
<evidence type="ECO:0000259" key="10">
    <source>
        <dbReference type="PROSITE" id="PS51379"/>
    </source>
</evidence>
<keyword evidence="5 9" id="KW-0671">Queuosine biosynthesis</keyword>
<dbReference type="PROSITE" id="PS00198">
    <property type="entry name" value="4FE4S_FER_1"/>
    <property type="match status" value="1"/>
</dbReference>
<dbReference type="PANTHER" id="PTHR30002:SF4">
    <property type="entry name" value="EPOXYQUEUOSINE REDUCTASE"/>
    <property type="match status" value="1"/>
</dbReference>
<sequence length="358" mass="39568">MTSLPHNLPALAEQIKAWGRELGFQQVGIATVELGEHEQHLKRWLAAGYHGEMDYMAAHGDKRSRPAELVPGTVRVVSLRMDYLPGDTQMAQRLAQPEKAYVSRYALGRDYHKLIRKRVAQLAEKVQGLIGPFGYRAFVDSAPVLEKAIAEQAGLGWIGKNTLVLNRQAGSYFFLAELFLDLPLPADPAYGSEHCGRCSACLDICPTQAFAGPYQLDARRCISYLTIELKGPIPVELRPLIGNRVFGCDDCQIVCPWNRFARPSGEGDFAPRHGLDNTELAALFRWDEPTFLSQTEGSPLRRAGYERFLRNLAVGLGNAPATVPVLEALKARREHPSALVREHVGWALARHGAAPLKG</sequence>
<comment type="caution">
    <text evidence="9">Lacks conserved residue(s) required for the propagation of feature annotation.</text>
</comment>
<protein>
    <recommendedName>
        <fullName evidence="9">Epoxyqueuosine reductase</fullName>
        <ecNumber evidence="9">1.17.99.6</ecNumber>
    </recommendedName>
    <alternativeName>
        <fullName evidence="9">Queuosine biosynthesis protein QueG</fullName>
    </alternativeName>
</protein>
<keyword evidence="7 9" id="KW-0408">Iron</keyword>
<feature type="binding site" evidence="9">
    <location>
        <position position="230"/>
    </location>
    <ligand>
        <name>tRNA</name>
        <dbReference type="ChEBI" id="CHEBI:17843"/>
    </ligand>
</feature>
<feature type="binding site" evidence="9">
    <location>
        <position position="221"/>
    </location>
    <ligand>
        <name>[4Fe-4S] cluster</name>
        <dbReference type="ChEBI" id="CHEBI:49883"/>
        <label>2</label>
    </ligand>
</feature>
<dbReference type="NCBIfam" id="TIGR00276">
    <property type="entry name" value="tRNA epoxyqueuosine(34) reductase QueG"/>
    <property type="match status" value="1"/>
</dbReference>
<dbReference type="GO" id="GO:0052693">
    <property type="term" value="F:epoxyqueuosine reductase activity"/>
    <property type="evidence" value="ECO:0007669"/>
    <property type="project" value="UniProtKB-EC"/>
</dbReference>
<feature type="binding site" evidence="9">
    <location>
        <position position="201"/>
    </location>
    <ligand>
        <name>[4Fe-4S] cluster</name>
        <dbReference type="ChEBI" id="CHEBI:49883"/>
        <label>1</label>
    </ligand>
</feature>
<keyword evidence="4 9" id="KW-0479">Metal-binding</keyword>
<feature type="binding site" evidence="9">
    <location>
        <position position="164"/>
    </location>
    <ligand>
        <name>cob(II)alamin</name>
        <dbReference type="ChEBI" id="CHEBI:16304"/>
    </ligand>
</feature>
<feature type="binding site" evidence="9">
    <location>
        <position position="205"/>
    </location>
    <ligand>
        <name>[4Fe-4S] cluster</name>
        <dbReference type="ChEBI" id="CHEBI:49883"/>
        <label>2</label>
    </ligand>
</feature>
<comment type="function">
    <text evidence="9">Catalyzes the conversion of epoxyqueuosine (oQ) to queuosine (Q), which is a hypermodified base found in the wobble positions of tRNA(Asp), tRNA(Asn), tRNA(His) and tRNA(Tyr).</text>
</comment>
<keyword evidence="12" id="KW-1185">Reference proteome</keyword>
<dbReference type="PROSITE" id="PS51379">
    <property type="entry name" value="4FE4S_FER_2"/>
    <property type="match status" value="1"/>
</dbReference>
<dbReference type="InterPro" id="IPR017896">
    <property type="entry name" value="4Fe4S_Fe-S-bd"/>
</dbReference>
<keyword evidence="8 9" id="KW-0411">Iron-sulfur</keyword>
<gene>
    <name evidence="9 11" type="primary">queG</name>
    <name evidence="11" type="ORF">HAQ05_19070</name>
</gene>